<keyword evidence="3" id="KW-0472">Membrane</keyword>
<evidence type="ECO:0000256" key="1">
    <source>
        <dbReference type="SAM" id="Coils"/>
    </source>
</evidence>
<evidence type="ECO:0000256" key="3">
    <source>
        <dbReference type="SAM" id="Phobius"/>
    </source>
</evidence>
<feature type="transmembrane region" description="Helical" evidence="3">
    <location>
        <begin position="61"/>
        <end position="82"/>
    </location>
</feature>
<feature type="coiled-coil region" evidence="1">
    <location>
        <begin position="187"/>
        <end position="214"/>
    </location>
</feature>
<feature type="region of interest" description="Disordered" evidence="2">
    <location>
        <begin position="152"/>
        <end position="183"/>
    </location>
</feature>
<protein>
    <submittedName>
        <fullName evidence="4">RHTO0S14e01178g1_1</fullName>
    </submittedName>
</protein>
<name>A0A061BH91_RHOTO</name>
<evidence type="ECO:0000256" key="2">
    <source>
        <dbReference type="SAM" id="MobiDB-lite"/>
    </source>
</evidence>
<feature type="region of interest" description="Disordered" evidence="2">
    <location>
        <begin position="1"/>
        <end position="50"/>
    </location>
</feature>
<feature type="region of interest" description="Disordered" evidence="2">
    <location>
        <begin position="88"/>
        <end position="120"/>
    </location>
</feature>
<gene>
    <name evidence="4" type="ORF">RHTO0S_14e01178g</name>
</gene>
<accession>A0A061BH91</accession>
<dbReference type="AlphaFoldDB" id="A0A061BH91"/>
<keyword evidence="3" id="KW-0812">Transmembrane</keyword>
<proteinExistence type="predicted"/>
<evidence type="ECO:0000313" key="4">
    <source>
        <dbReference type="EMBL" id="CDR47259.1"/>
    </source>
</evidence>
<dbReference type="OrthoDB" id="2530412at2759"/>
<feature type="compositionally biased region" description="Polar residues" evidence="2">
    <location>
        <begin position="1"/>
        <end position="18"/>
    </location>
</feature>
<organism evidence="4">
    <name type="scientific">Rhodotorula toruloides</name>
    <name type="common">Yeast</name>
    <name type="synonym">Rhodosporidium toruloides</name>
    <dbReference type="NCBI Taxonomy" id="5286"/>
    <lineage>
        <taxon>Eukaryota</taxon>
        <taxon>Fungi</taxon>
        <taxon>Dikarya</taxon>
        <taxon>Basidiomycota</taxon>
        <taxon>Pucciniomycotina</taxon>
        <taxon>Microbotryomycetes</taxon>
        <taxon>Sporidiobolales</taxon>
        <taxon>Sporidiobolaceae</taxon>
        <taxon>Rhodotorula</taxon>
    </lineage>
</organism>
<dbReference type="EMBL" id="LK052949">
    <property type="protein sequence ID" value="CDR47259.1"/>
    <property type="molecule type" value="Genomic_DNA"/>
</dbReference>
<keyword evidence="1" id="KW-0175">Coiled coil</keyword>
<keyword evidence="3" id="KW-1133">Transmembrane helix</keyword>
<sequence>MPSSTASLQVPGQSTAIPGSSPKHQLRQRSPQGKRGKPRRNSAPQPPRRLKERLRDLREQVWFLPAVLLGVACFLGLLYSAIRISSHSSDYSTFPTPRRPPSRHTAVKPPSPPTAKVVPEPLVRAGNGNAKAHDVLDEAVRHALEDAWKLPPHVAKQSDGDASRAGEAVNSGGADAAQGGSDKQRTLAELYADLEELGVSAHELQEALDEAMRESGER</sequence>
<reference evidence="4" key="1">
    <citation type="journal article" date="2014" name="Genome Announc.">
        <title>Draft genome sequence of Rhodosporidium toruloides CECT1137, an oleaginous yeast of biotechnological interest.</title>
        <authorList>
            <person name="Morin N."/>
            <person name="Calcas X."/>
            <person name="Devillers H."/>
            <person name="Durrens P."/>
            <person name="Sherman D.J."/>
            <person name="Nicaud J.-M."/>
            <person name="Neuveglise C."/>
        </authorList>
    </citation>
    <scope>NUCLEOTIDE SEQUENCE</scope>
    <source>
        <strain evidence="4">CECT1137</strain>
    </source>
</reference>
<feature type="compositionally biased region" description="Low complexity" evidence="2">
    <location>
        <begin position="171"/>
        <end position="181"/>
    </location>
</feature>
<feature type="compositionally biased region" description="Basic residues" evidence="2">
    <location>
        <begin position="24"/>
        <end position="40"/>
    </location>
</feature>